<organism evidence="2 3">
    <name type="scientific">Octopus sinensis</name>
    <name type="common">East Asian common octopus</name>
    <dbReference type="NCBI Taxonomy" id="2607531"/>
    <lineage>
        <taxon>Eukaryota</taxon>
        <taxon>Metazoa</taxon>
        <taxon>Spiralia</taxon>
        <taxon>Lophotrochozoa</taxon>
        <taxon>Mollusca</taxon>
        <taxon>Cephalopoda</taxon>
        <taxon>Coleoidea</taxon>
        <taxon>Octopodiformes</taxon>
        <taxon>Octopoda</taxon>
        <taxon>Incirrata</taxon>
        <taxon>Octopodidae</taxon>
        <taxon>Octopus</taxon>
    </lineage>
</organism>
<dbReference type="PROSITE" id="PS50878">
    <property type="entry name" value="RT_POL"/>
    <property type="match status" value="1"/>
</dbReference>
<feature type="domain" description="Reverse transcriptase" evidence="1">
    <location>
        <begin position="1"/>
        <end position="192"/>
    </location>
</feature>
<dbReference type="InterPro" id="IPR000477">
    <property type="entry name" value="RT_dom"/>
</dbReference>
<dbReference type="Proteomes" id="UP000515154">
    <property type="component" value="Linkage group LG5"/>
</dbReference>
<dbReference type="Pfam" id="PF00078">
    <property type="entry name" value="RVT_1"/>
    <property type="match status" value="1"/>
</dbReference>
<proteinExistence type="predicted"/>
<dbReference type="RefSeq" id="XP_029636832.1">
    <property type="nucleotide sequence ID" value="XM_029780972.1"/>
</dbReference>
<sequence length="225" mass="25516">MKKFNKSITICFVDFCKTFDSISRDLMFKILALYGIPPRIVGAIRAQYTNTTATVISPDREAHFFEAEAGVLQSDTLSLFLFIIVLNYALQISLDGMEEKELLLKPRQSSQHCAQYVTDLDFADDLALISHCIKDAESLLQALEKAANQVGLYCNENKTEFITTSSKLTELKSLNNISIKNVDDFKYLGSYIVDSQKDFHICKALAWDPFLLEAYLTNRHLEVSF</sequence>
<keyword evidence="2" id="KW-1185">Reference proteome</keyword>
<dbReference type="KEGG" id="osn:115212131"/>
<evidence type="ECO:0000313" key="2">
    <source>
        <dbReference type="Proteomes" id="UP000515154"/>
    </source>
</evidence>
<dbReference type="PANTHER" id="PTHR47027:SF27">
    <property type="entry name" value="REVERSE TRANSCRIPTASE DOMAIN-CONTAINING PROTEIN"/>
    <property type="match status" value="1"/>
</dbReference>
<accession>A0A6P7SER2</accession>
<dbReference type="AlphaFoldDB" id="A0A6P7SER2"/>
<protein>
    <submittedName>
        <fullName evidence="3">Uncharacterized protein LOC115212131</fullName>
    </submittedName>
</protein>
<evidence type="ECO:0000259" key="1">
    <source>
        <dbReference type="PROSITE" id="PS50878"/>
    </source>
</evidence>
<gene>
    <name evidence="3" type="primary">LOC115212131</name>
</gene>
<reference evidence="3" key="1">
    <citation type="submission" date="2025-08" db="UniProtKB">
        <authorList>
            <consortium name="RefSeq"/>
        </authorList>
    </citation>
    <scope>IDENTIFICATION</scope>
</reference>
<dbReference type="PANTHER" id="PTHR47027">
    <property type="entry name" value="REVERSE TRANSCRIPTASE DOMAIN-CONTAINING PROTEIN"/>
    <property type="match status" value="1"/>
</dbReference>
<name>A0A6P7SER2_9MOLL</name>
<evidence type="ECO:0000313" key="3">
    <source>
        <dbReference type="RefSeq" id="XP_029636832.1"/>
    </source>
</evidence>